<keyword evidence="11" id="KW-1185">Reference proteome</keyword>
<dbReference type="SMART" id="SM00091">
    <property type="entry name" value="PAS"/>
    <property type="match status" value="1"/>
</dbReference>
<comment type="caution">
    <text evidence="10">The sequence shown here is derived from an EMBL/GenBank/DDBJ whole genome shotgun (WGS) entry which is preliminary data.</text>
</comment>
<accession>A0AA37Q211</accession>
<sequence>MPVSRIGTALVGGAGVLPPAGRAAAPSAGVQAGDVGGASGAGDGPAILLVDDVPANLVALTGVLAPLVAEHGLRVITASTADEALRHALAEGGRLAVIVLDVMMPGTDGPALARLIRARRQTAHVPVLFVTALDAERRRLTEAYQSGAVDYLTKPLEPSVIRAKVAAFVALHRTRAEQEARERRRFADQARAEVDATRARLALVLDSLPDAVSVFDRQWRYLYVNPAAAEIQRAAGLAPEAVLGQVLWDVLPELRGTRLEAEFRRAVAEGCLVTYEEHVERLDQWIERRLIPAPDGTCTVISRDVTAQRRAAAALRASERRLAGLVDETAAARAAAEDANAAKSRFLAAMSHELRTPLNAIIGHVALVEDEVYGPVTAGQRDALARVRRAQQHLLTLIRDVLDLSKLEAGHVEYTLEPVRLASVMAEATTMLEPQAAAARLALEVRLPDDSLEVWADVEKLRQIVLNLLGNSMKFTLPGGRVWLELVEPVDAPDVVHLRVHDTGIGIPAAQLGRVFEPFVQVHDRARAVLASAGRADGTGLGLAISRDLARGMGGDLTVESTEGVGSTFTVVLRRAVLPSGEPTDRRSPDERRAGDERRSGDDRRDPR</sequence>
<dbReference type="SUPFAM" id="SSF52172">
    <property type="entry name" value="CheY-like"/>
    <property type="match status" value="1"/>
</dbReference>
<dbReference type="NCBIfam" id="TIGR00229">
    <property type="entry name" value="sensory_box"/>
    <property type="match status" value="1"/>
</dbReference>
<dbReference type="InterPro" id="IPR003594">
    <property type="entry name" value="HATPase_dom"/>
</dbReference>
<name>A0AA37Q211_9BACT</name>
<dbReference type="Pfam" id="PF00072">
    <property type="entry name" value="Response_reg"/>
    <property type="match status" value="1"/>
</dbReference>
<dbReference type="InterPro" id="IPR003661">
    <property type="entry name" value="HisK_dim/P_dom"/>
</dbReference>
<dbReference type="InterPro" id="IPR001789">
    <property type="entry name" value="Sig_transdc_resp-reg_receiver"/>
</dbReference>
<dbReference type="CDD" id="cd00130">
    <property type="entry name" value="PAS"/>
    <property type="match status" value="1"/>
</dbReference>
<keyword evidence="4" id="KW-0808">Transferase</keyword>
<evidence type="ECO:0000256" key="2">
    <source>
        <dbReference type="ARBA" id="ARBA00012438"/>
    </source>
</evidence>
<feature type="domain" description="Response regulatory" evidence="9">
    <location>
        <begin position="46"/>
        <end position="169"/>
    </location>
</feature>
<evidence type="ECO:0000256" key="1">
    <source>
        <dbReference type="ARBA" id="ARBA00000085"/>
    </source>
</evidence>
<dbReference type="CDD" id="cd00082">
    <property type="entry name" value="HisKA"/>
    <property type="match status" value="1"/>
</dbReference>
<organism evidence="10 11">
    <name type="scientific">Roseisolibacter agri</name>
    <dbReference type="NCBI Taxonomy" id="2014610"/>
    <lineage>
        <taxon>Bacteria</taxon>
        <taxon>Pseudomonadati</taxon>
        <taxon>Gemmatimonadota</taxon>
        <taxon>Gemmatimonadia</taxon>
        <taxon>Gemmatimonadales</taxon>
        <taxon>Gemmatimonadaceae</taxon>
        <taxon>Roseisolibacter</taxon>
    </lineage>
</organism>
<dbReference type="PROSITE" id="PS50110">
    <property type="entry name" value="RESPONSE_REGULATORY"/>
    <property type="match status" value="1"/>
</dbReference>
<evidence type="ECO:0000256" key="3">
    <source>
        <dbReference type="ARBA" id="ARBA00022553"/>
    </source>
</evidence>
<dbReference type="AlphaFoldDB" id="A0AA37Q211"/>
<dbReference type="InterPro" id="IPR036890">
    <property type="entry name" value="HATPase_C_sf"/>
</dbReference>
<dbReference type="GO" id="GO:0000155">
    <property type="term" value="F:phosphorelay sensor kinase activity"/>
    <property type="evidence" value="ECO:0007669"/>
    <property type="project" value="InterPro"/>
</dbReference>
<evidence type="ECO:0000259" key="9">
    <source>
        <dbReference type="PROSITE" id="PS50110"/>
    </source>
</evidence>
<dbReference type="SMART" id="SM00448">
    <property type="entry name" value="REC"/>
    <property type="match status" value="1"/>
</dbReference>
<keyword evidence="5 10" id="KW-0418">Kinase</keyword>
<feature type="modified residue" description="4-aspartylphosphate" evidence="6">
    <location>
        <position position="101"/>
    </location>
</feature>
<dbReference type="PANTHER" id="PTHR43047">
    <property type="entry name" value="TWO-COMPONENT HISTIDINE PROTEIN KINASE"/>
    <property type="match status" value="1"/>
</dbReference>
<dbReference type="InterPro" id="IPR036097">
    <property type="entry name" value="HisK_dim/P_sf"/>
</dbReference>
<comment type="catalytic activity">
    <reaction evidence="1">
        <text>ATP + protein L-histidine = ADP + protein N-phospho-L-histidine.</text>
        <dbReference type="EC" id="2.7.13.3"/>
    </reaction>
</comment>
<dbReference type="SUPFAM" id="SSF47384">
    <property type="entry name" value="Homodimeric domain of signal transducing histidine kinase"/>
    <property type="match status" value="1"/>
</dbReference>
<dbReference type="GO" id="GO:0005886">
    <property type="term" value="C:plasma membrane"/>
    <property type="evidence" value="ECO:0007669"/>
    <property type="project" value="TreeGrafter"/>
</dbReference>
<dbReference type="Proteomes" id="UP001161325">
    <property type="component" value="Unassembled WGS sequence"/>
</dbReference>
<protein>
    <recommendedName>
        <fullName evidence="2">histidine kinase</fullName>
        <ecNumber evidence="2">2.7.13.3</ecNumber>
    </recommendedName>
</protein>
<dbReference type="Pfam" id="PF08448">
    <property type="entry name" value="PAS_4"/>
    <property type="match status" value="1"/>
</dbReference>
<evidence type="ECO:0000313" key="10">
    <source>
        <dbReference type="EMBL" id="GLC25114.1"/>
    </source>
</evidence>
<dbReference type="InterPro" id="IPR005467">
    <property type="entry name" value="His_kinase_dom"/>
</dbReference>
<evidence type="ECO:0000256" key="6">
    <source>
        <dbReference type="PROSITE-ProRule" id="PRU00169"/>
    </source>
</evidence>
<dbReference type="InterPro" id="IPR035965">
    <property type="entry name" value="PAS-like_dom_sf"/>
</dbReference>
<gene>
    <name evidence="10" type="ORF">rosag_16270</name>
</gene>
<keyword evidence="3 6" id="KW-0597">Phosphoprotein</keyword>
<feature type="compositionally biased region" description="Basic and acidic residues" evidence="7">
    <location>
        <begin position="583"/>
        <end position="608"/>
    </location>
</feature>
<dbReference type="SMART" id="SM00388">
    <property type="entry name" value="HisKA"/>
    <property type="match status" value="1"/>
</dbReference>
<dbReference type="InterPro" id="IPR004358">
    <property type="entry name" value="Sig_transdc_His_kin-like_C"/>
</dbReference>
<evidence type="ECO:0000256" key="4">
    <source>
        <dbReference type="ARBA" id="ARBA00022679"/>
    </source>
</evidence>
<dbReference type="InterPro" id="IPR000014">
    <property type="entry name" value="PAS"/>
</dbReference>
<dbReference type="SUPFAM" id="SSF55785">
    <property type="entry name" value="PYP-like sensor domain (PAS domain)"/>
    <property type="match status" value="1"/>
</dbReference>
<reference evidence="10" key="1">
    <citation type="submission" date="2022-08" db="EMBL/GenBank/DDBJ databases">
        <title>Draft genome sequencing of Roseisolibacter agri AW1220.</title>
        <authorList>
            <person name="Tobiishi Y."/>
            <person name="Tonouchi A."/>
        </authorList>
    </citation>
    <scope>NUCLEOTIDE SEQUENCE</scope>
    <source>
        <strain evidence="10">AW1220</strain>
    </source>
</reference>
<evidence type="ECO:0000256" key="5">
    <source>
        <dbReference type="ARBA" id="ARBA00022777"/>
    </source>
</evidence>
<dbReference type="EC" id="2.7.13.3" evidence="2"/>
<feature type="domain" description="Histidine kinase" evidence="8">
    <location>
        <begin position="349"/>
        <end position="577"/>
    </location>
</feature>
<dbReference type="GO" id="GO:0009927">
    <property type="term" value="F:histidine phosphotransfer kinase activity"/>
    <property type="evidence" value="ECO:0007669"/>
    <property type="project" value="TreeGrafter"/>
</dbReference>
<dbReference type="CDD" id="cd16922">
    <property type="entry name" value="HATPase_EvgS-ArcB-TorS-like"/>
    <property type="match status" value="1"/>
</dbReference>
<dbReference type="Gene3D" id="3.30.565.10">
    <property type="entry name" value="Histidine kinase-like ATPase, C-terminal domain"/>
    <property type="match status" value="1"/>
</dbReference>
<evidence type="ECO:0000256" key="7">
    <source>
        <dbReference type="SAM" id="MobiDB-lite"/>
    </source>
</evidence>
<dbReference type="Pfam" id="PF00512">
    <property type="entry name" value="HisKA"/>
    <property type="match status" value="1"/>
</dbReference>
<dbReference type="SUPFAM" id="SSF55874">
    <property type="entry name" value="ATPase domain of HSP90 chaperone/DNA topoisomerase II/histidine kinase"/>
    <property type="match status" value="1"/>
</dbReference>
<dbReference type="InterPro" id="IPR011006">
    <property type="entry name" value="CheY-like_superfamily"/>
</dbReference>
<dbReference type="Gene3D" id="1.10.287.130">
    <property type="match status" value="1"/>
</dbReference>
<evidence type="ECO:0000313" key="11">
    <source>
        <dbReference type="Proteomes" id="UP001161325"/>
    </source>
</evidence>
<dbReference type="EMBL" id="BRXS01000002">
    <property type="protein sequence ID" value="GLC25114.1"/>
    <property type="molecule type" value="Genomic_DNA"/>
</dbReference>
<dbReference type="PROSITE" id="PS50109">
    <property type="entry name" value="HIS_KIN"/>
    <property type="match status" value="1"/>
</dbReference>
<dbReference type="InterPro" id="IPR013656">
    <property type="entry name" value="PAS_4"/>
</dbReference>
<dbReference type="Gene3D" id="3.40.50.2300">
    <property type="match status" value="1"/>
</dbReference>
<dbReference type="PRINTS" id="PR00344">
    <property type="entry name" value="BCTRLSENSOR"/>
</dbReference>
<dbReference type="SMART" id="SM00387">
    <property type="entry name" value="HATPase_c"/>
    <property type="match status" value="1"/>
</dbReference>
<proteinExistence type="predicted"/>
<feature type="region of interest" description="Disordered" evidence="7">
    <location>
        <begin position="576"/>
        <end position="608"/>
    </location>
</feature>
<evidence type="ECO:0000259" key="8">
    <source>
        <dbReference type="PROSITE" id="PS50109"/>
    </source>
</evidence>
<dbReference type="Gene3D" id="3.30.450.20">
    <property type="entry name" value="PAS domain"/>
    <property type="match status" value="1"/>
</dbReference>
<dbReference type="Pfam" id="PF02518">
    <property type="entry name" value="HATPase_c"/>
    <property type="match status" value="1"/>
</dbReference>